<dbReference type="AlphaFoldDB" id="A0A3A4A612"/>
<gene>
    <name evidence="3" type="ORF">D5H75_38130</name>
</gene>
<dbReference type="EMBL" id="QZEY01000027">
    <property type="protein sequence ID" value="RJL21037.1"/>
    <property type="molecule type" value="Genomic_DNA"/>
</dbReference>
<comment type="caution">
    <text evidence="3">The sequence shown here is derived from an EMBL/GenBank/DDBJ whole genome shotgun (WGS) entry which is preliminary data.</text>
</comment>
<feature type="domain" description="Transposase IS110-like N-terminal" evidence="1">
    <location>
        <begin position="7"/>
        <end position="167"/>
    </location>
</feature>
<reference evidence="3 4" key="1">
    <citation type="submission" date="2018-09" db="EMBL/GenBank/DDBJ databases">
        <title>YIM 75507 draft genome.</title>
        <authorList>
            <person name="Tang S."/>
            <person name="Feng Y."/>
        </authorList>
    </citation>
    <scope>NUCLEOTIDE SEQUENCE [LARGE SCALE GENOMIC DNA]</scope>
    <source>
        <strain evidence="3 4">YIM 75507</strain>
    </source>
</reference>
<dbReference type="Pfam" id="PF01548">
    <property type="entry name" value="DEDD_Tnp_IS110"/>
    <property type="match status" value="1"/>
</dbReference>
<evidence type="ECO:0000259" key="2">
    <source>
        <dbReference type="Pfam" id="PF02371"/>
    </source>
</evidence>
<dbReference type="Pfam" id="PF02371">
    <property type="entry name" value="Transposase_20"/>
    <property type="match status" value="1"/>
</dbReference>
<organism evidence="3 4">
    <name type="scientific">Bailinhaonella thermotolerans</name>
    <dbReference type="NCBI Taxonomy" id="1070861"/>
    <lineage>
        <taxon>Bacteria</taxon>
        <taxon>Bacillati</taxon>
        <taxon>Actinomycetota</taxon>
        <taxon>Actinomycetes</taxon>
        <taxon>Streptosporangiales</taxon>
        <taxon>Streptosporangiaceae</taxon>
        <taxon>Bailinhaonella</taxon>
    </lineage>
</organism>
<dbReference type="GO" id="GO:0004803">
    <property type="term" value="F:transposase activity"/>
    <property type="evidence" value="ECO:0007669"/>
    <property type="project" value="InterPro"/>
</dbReference>
<protein>
    <submittedName>
        <fullName evidence="3">IS110 family transposase</fullName>
    </submittedName>
</protein>
<dbReference type="PANTHER" id="PTHR33055">
    <property type="entry name" value="TRANSPOSASE FOR INSERTION SEQUENCE ELEMENT IS1111A"/>
    <property type="match status" value="1"/>
</dbReference>
<dbReference type="GO" id="GO:0006313">
    <property type="term" value="P:DNA transposition"/>
    <property type="evidence" value="ECO:0007669"/>
    <property type="project" value="InterPro"/>
</dbReference>
<evidence type="ECO:0000259" key="1">
    <source>
        <dbReference type="Pfam" id="PF01548"/>
    </source>
</evidence>
<dbReference type="InterPro" id="IPR003346">
    <property type="entry name" value="Transposase_20"/>
</dbReference>
<evidence type="ECO:0000313" key="3">
    <source>
        <dbReference type="EMBL" id="RJL21037.1"/>
    </source>
</evidence>
<evidence type="ECO:0000313" key="4">
    <source>
        <dbReference type="Proteomes" id="UP000265768"/>
    </source>
</evidence>
<keyword evidence="4" id="KW-1185">Reference proteome</keyword>
<dbReference type="RefSeq" id="WP_119931498.1">
    <property type="nucleotide sequence ID" value="NZ_QZEY01000027.1"/>
</dbReference>
<dbReference type="OrthoDB" id="3188901at2"/>
<dbReference type="InterPro" id="IPR002525">
    <property type="entry name" value="Transp_IS110-like_N"/>
</dbReference>
<dbReference type="NCBIfam" id="NF033542">
    <property type="entry name" value="transpos_IS110"/>
    <property type="match status" value="1"/>
</dbReference>
<accession>A0A3A4A612</accession>
<name>A0A3A4A612_9ACTN</name>
<dbReference type="PANTHER" id="PTHR33055:SF3">
    <property type="entry name" value="PUTATIVE TRANSPOSASE FOR IS117-RELATED"/>
    <property type="match status" value="1"/>
</dbReference>
<sequence>MARWWMGIDWAEGLHDVAVVDEDGQVVARARIRETPEGVKELLALLSGLSTSKRHSRRQVPIAIETSRILLVHALRQAGLQVVAINPMVVARYRGRVSPARRRKSDRGDAELLANIIRVDAHLHRPLPRPGLQAQVVTELSRAQRHAVREQHRQLGRLRSLVRLYYPAALSAFDGRSGLLRPEARALLAAAPTPRAGARLRHRQIADLLVAAGRTRLIDEQAARIGERLRTPQLRRAPEIEAAMGEAMLATLALTTQACAQVEQLTAQMTSAFEAHPHAPLYRSMPGVGPVIGARLLGEIGDDLDRFASARSLRAYAGAAPLTWASGSTRTVRARRFALNGLLRESGHHWAFASLTRSVGARAYYDRRREAGDGFAAALRRLAGRLLTCLYGCLRTGVCYREEIAFPSIAAA</sequence>
<dbReference type="InterPro" id="IPR047650">
    <property type="entry name" value="Transpos_IS110"/>
</dbReference>
<dbReference type="GO" id="GO:0003677">
    <property type="term" value="F:DNA binding"/>
    <property type="evidence" value="ECO:0007669"/>
    <property type="project" value="InterPro"/>
</dbReference>
<feature type="domain" description="Transposase IS116/IS110/IS902 C-terminal" evidence="2">
    <location>
        <begin position="283"/>
        <end position="365"/>
    </location>
</feature>
<proteinExistence type="predicted"/>
<dbReference type="Proteomes" id="UP000265768">
    <property type="component" value="Unassembled WGS sequence"/>
</dbReference>